<proteinExistence type="predicted"/>
<name>A0A7C4QRY5_9PLAN</name>
<feature type="compositionally biased region" description="Pro residues" evidence="1">
    <location>
        <begin position="1"/>
        <end position="13"/>
    </location>
</feature>
<evidence type="ECO:0000256" key="1">
    <source>
        <dbReference type="SAM" id="MobiDB-lite"/>
    </source>
</evidence>
<dbReference type="CDD" id="cd00688">
    <property type="entry name" value="ISOPREN_C2_like"/>
    <property type="match status" value="1"/>
</dbReference>
<evidence type="ECO:0008006" key="3">
    <source>
        <dbReference type="Google" id="ProtNLM"/>
    </source>
</evidence>
<feature type="region of interest" description="Disordered" evidence="1">
    <location>
        <begin position="114"/>
        <end position="135"/>
    </location>
</feature>
<sequence length="522" mass="57760">MTNPSPPSPPPRPARSARRPSPTVWTLKVDPRDLSVPRFRWRDWLREIRVSGSAGLFISLLVHSLLALVLTWIIVSHPDHSDPNPLLVSWLDPAATVPATKRRPVQIPLELSSPRRVSLSPPSSPAQQPVEPARGATVVRPAAVAGALDNRRLAALGAVEDWERHGGSAKAQAAIKAGLAWFARQQTSDGRWELHQGYPHAGASVIRTDTGATGLALLAFLGAGHSPATGEHATTVRKGLQWLIDTQDRQTGDLHDLRQEEGRNASFYAHSLATIALCEALAMTGDAEWLRPPARRAVEYLLRAQHPELGGWKYRPISQTMMGDLSVTGWALMALHSARMADLPVPDHEFERASRFLDSVQVQQGARYKYEPLDPPQRVTPALTAEGILCRQWLGWPKDHPAMIDAVEWLTSDENRPEWTAGRRNLYAWYYTAQVLHNLGGPAWESWYPPVRDLLIKHQMAGGSTRAPHDVRGSWHPTQPPGTESEYGEKAGRLYVTALCLLILETPLRHKPLYESETGSSP</sequence>
<dbReference type="Gene3D" id="1.50.10.20">
    <property type="match status" value="2"/>
</dbReference>
<dbReference type="SUPFAM" id="SSF48239">
    <property type="entry name" value="Terpenoid cyclases/Protein prenyltransferases"/>
    <property type="match status" value="1"/>
</dbReference>
<feature type="region of interest" description="Disordered" evidence="1">
    <location>
        <begin position="464"/>
        <end position="487"/>
    </location>
</feature>
<evidence type="ECO:0000313" key="2">
    <source>
        <dbReference type="EMBL" id="HGT39926.1"/>
    </source>
</evidence>
<protein>
    <recommendedName>
        <fullName evidence="3">Squalene cyclase C-terminal domain-containing protein</fullName>
    </recommendedName>
</protein>
<accession>A0A7C4QRY5</accession>
<dbReference type="EMBL" id="DSVQ01000015">
    <property type="protein sequence ID" value="HGT39926.1"/>
    <property type="molecule type" value="Genomic_DNA"/>
</dbReference>
<gene>
    <name evidence="2" type="ORF">ENS64_11800</name>
</gene>
<feature type="compositionally biased region" description="Low complexity" evidence="1">
    <location>
        <begin position="114"/>
        <end position="133"/>
    </location>
</feature>
<feature type="region of interest" description="Disordered" evidence="1">
    <location>
        <begin position="1"/>
        <end position="22"/>
    </location>
</feature>
<reference evidence="2" key="1">
    <citation type="journal article" date="2020" name="mSystems">
        <title>Genome- and Community-Level Interaction Insights into Carbon Utilization and Element Cycling Functions of Hydrothermarchaeota in Hydrothermal Sediment.</title>
        <authorList>
            <person name="Zhou Z."/>
            <person name="Liu Y."/>
            <person name="Xu W."/>
            <person name="Pan J."/>
            <person name="Luo Z.H."/>
            <person name="Li M."/>
        </authorList>
    </citation>
    <scope>NUCLEOTIDE SEQUENCE [LARGE SCALE GENOMIC DNA]</scope>
    <source>
        <strain evidence="2">SpSt-508</strain>
    </source>
</reference>
<dbReference type="AlphaFoldDB" id="A0A7C4QRY5"/>
<dbReference type="InterPro" id="IPR008930">
    <property type="entry name" value="Terpenoid_cyclase/PrenylTrfase"/>
</dbReference>
<organism evidence="2">
    <name type="scientific">Schlesneria paludicola</name>
    <dbReference type="NCBI Taxonomy" id="360056"/>
    <lineage>
        <taxon>Bacteria</taxon>
        <taxon>Pseudomonadati</taxon>
        <taxon>Planctomycetota</taxon>
        <taxon>Planctomycetia</taxon>
        <taxon>Planctomycetales</taxon>
        <taxon>Planctomycetaceae</taxon>
        <taxon>Schlesneria</taxon>
    </lineage>
</organism>
<comment type="caution">
    <text evidence="2">The sequence shown here is derived from an EMBL/GenBank/DDBJ whole genome shotgun (WGS) entry which is preliminary data.</text>
</comment>